<dbReference type="InterPro" id="IPR001638">
    <property type="entry name" value="Solute-binding_3/MltF_N"/>
</dbReference>
<evidence type="ECO:0000259" key="3">
    <source>
        <dbReference type="SMART" id="SM00062"/>
    </source>
</evidence>
<dbReference type="STRING" id="1274631.LMTR13_14930"/>
<dbReference type="SUPFAM" id="SSF53850">
    <property type="entry name" value="Periplasmic binding protein-like II"/>
    <property type="match status" value="1"/>
</dbReference>
<dbReference type="KEGG" id="bic:LMTR13_14930"/>
<proteinExistence type="predicted"/>
<protein>
    <recommendedName>
        <fullName evidence="3">Solute-binding protein family 3/N-terminal domain-containing protein</fullName>
    </recommendedName>
</protein>
<keyword evidence="5" id="KW-1185">Reference proteome</keyword>
<accession>A0A1B1UET8</accession>
<organism evidence="4 5">
    <name type="scientific">Bradyrhizobium icense</name>
    <dbReference type="NCBI Taxonomy" id="1274631"/>
    <lineage>
        <taxon>Bacteria</taxon>
        <taxon>Pseudomonadati</taxon>
        <taxon>Pseudomonadota</taxon>
        <taxon>Alphaproteobacteria</taxon>
        <taxon>Hyphomicrobiales</taxon>
        <taxon>Nitrobacteraceae</taxon>
        <taxon>Bradyrhizobium</taxon>
    </lineage>
</organism>
<sequence>MTRAFSAARKPRCRLACYAASLSLLMLWNASAHARSLESVIERGALTLCASPNALPFASKFGPVPGFQIELGEKIAEQLGVKLTREWVVSAIQHRRADCDLVLDVIARKDTEPPGGVRVSRPYHRSGVVLAVRSDSPASSLANLGSDQRVGVPVGSLVSMTLAKGGAATSPFVYEDDIVAALANREIEAAAVTPMTVGWFNLQHADKPLRLIPAFDNDSDLNWNIAAGLLRPDDKLQQRVDAAIEALLADGTIARIYARYGIELRTPR</sequence>
<feature type="signal peptide" evidence="2">
    <location>
        <begin position="1"/>
        <end position="34"/>
    </location>
</feature>
<dbReference type="PANTHER" id="PTHR35936:SF32">
    <property type="entry name" value="MEMBRANE-BOUND LYTIC MUREIN TRANSGLYCOSYLASE F"/>
    <property type="match status" value="1"/>
</dbReference>
<dbReference type="PANTHER" id="PTHR35936">
    <property type="entry name" value="MEMBRANE-BOUND LYTIC MUREIN TRANSGLYCOSYLASE F"/>
    <property type="match status" value="1"/>
</dbReference>
<evidence type="ECO:0000313" key="5">
    <source>
        <dbReference type="Proteomes" id="UP000092839"/>
    </source>
</evidence>
<dbReference type="AlphaFoldDB" id="A0A1B1UET8"/>
<dbReference type="Pfam" id="PF00497">
    <property type="entry name" value="SBP_bac_3"/>
    <property type="match status" value="1"/>
</dbReference>
<dbReference type="Gene3D" id="3.40.190.10">
    <property type="entry name" value="Periplasmic binding protein-like II"/>
    <property type="match status" value="2"/>
</dbReference>
<gene>
    <name evidence="4" type="ORF">LMTR13_14930</name>
</gene>
<reference evidence="4 5" key="1">
    <citation type="submission" date="2016-07" db="EMBL/GenBank/DDBJ databases">
        <title>Complete genome sequence of Bradyrhizobium icense LMTR 13T, a potential inoculant strain isolated from lima bean (Phaseolus lunatus) in Peru.</title>
        <authorList>
            <person name="Ormeno-Orrillo E."/>
            <person name="Duran D."/>
            <person name="Rogel M.A."/>
            <person name="Rey L."/>
            <person name="Imperial J."/>
            <person name="Ruiz-Argueso T."/>
            <person name="Martinez-Romero E."/>
        </authorList>
    </citation>
    <scope>NUCLEOTIDE SEQUENCE [LARGE SCALE GENOMIC DNA]</scope>
    <source>
        <strain evidence="4 5">LMTR 13</strain>
    </source>
</reference>
<dbReference type="EMBL" id="CP016428">
    <property type="protein sequence ID" value="ANW01269.1"/>
    <property type="molecule type" value="Genomic_DNA"/>
</dbReference>
<dbReference type="RefSeq" id="WP_065728535.1">
    <property type="nucleotide sequence ID" value="NZ_CP016428.1"/>
</dbReference>
<dbReference type="Proteomes" id="UP000092839">
    <property type="component" value="Chromosome"/>
</dbReference>
<evidence type="ECO:0000256" key="1">
    <source>
        <dbReference type="ARBA" id="ARBA00022729"/>
    </source>
</evidence>
<feature type="domain" description="Solute-binding protein family 3/N-terminal" evidence="3">
    <location>
        <begin position="45"/>
        <end position="264"/>
    </location>
</feature>
<name>A0A1B1UET8_9BRAD</name>
<dbReference type="SMART" id="SM00062">
    <property type="entry name" value="PBPb"/>
    <property type="match status" value="1"/>
</dbReference>
<evidence type="ECO:0000256" key="2">
    <source>
        <dbReference type="SAM" id="SignalP"/>
    </source>
</evidence>
<keyword evidence="1 2" id="KW-0732">Signal</keyword>
<feature type="chain" id="PRO_5008530442" description="Solute-binding protein family 3/N-terminal domain-containing protein" evidence="2">
    <location>
        <begin position="35"/>
        <end position="268"/>
    </location>
</feature>
<evidence type="ECO:0000313" key="4">
    <source>
        <dbReference type="EMBL" id="ANW01269.1"/>
    </source>
</evidence>